<evidence type="ECO:0000313" key="2">
    <source>
        <dbReference type="EMBL" id="PLW08139.1"/>
    </source>
</evidence>
<organism evidence="2 3">
    <name type="scientific">Puccinia coronata f. sp. avenae</name>
    <dbReference type="NCBI Taxonomy" id="200324"/>
    <lineage>
        <taxon>Eukaryota</taxon>
        <taxon>Fungi</taxon>
        <taxon>Dikarya</taxon>
        <taxon>Basidiomycota</taxon>
        <taxon>Pucciniomycotina</taxon>
        <taxon>Pucciniomycetes</taxon>
        <taxon>Pucciniales</taxon>
        <taxon>Pucciniaceae</taxon>
        <taxon>Puccinia</taxon>
    </lineage>
</organism>
<name>A0A2N5S4K3_9BASI</name>
<protein>
    <submittedName>
        <fullName evidence="2">Uncharacterized protein</fullName>
    </submittedName>
</protein>
<dbReference type="AlphaFoldDB" id="A0A2N5S4K3"/>
<evidence type="ECO:0000313" key="3">
    <source>
        <dbReference type="Proteomes" id="UP000235392"/>
    </source>
</evidence>
<feature type="compositionally biased region" description="Acidic residues" evidence="1">
    <location>
        <begin position="463"/>
        <end position="477"/>
    </location>
</feature>
<sequence length="587" mass="66347">MDLWAPQSSAPSSNLTAKQQQAVDAAVQDQTNHFESVLSLLTNKNRSRGNNPTSHSPTSSQKKKPIPTVPKAPLLSTPNRPSRAVSAPPQAGNLKPRKSHQKAPEVIKSSPRRHPQQIQTGDVPKEFNSTKLRNLPEFYNRFSNSNEVDRAAKVASSPALISSNEVQLFQNAVGGKIKYGRQVLHLGSNNVRYAQGLMVRLGLRVWSPNLEEDSASLYNAAHCIAAITTFQDLVAARAYDYMNDCPKMAIDTALIIQAYNHFIHYLCLVKYNKEKKQAGKLAEEARSKGVSKSRERLRDARKNFTILNTYPKRYVNIISSIGTHSDDEYDEKHKIYKIKTLGYRSKNASKFIRRLDILMLKASKQDPSSKRKRRVRKLPKIPLMSSCTLAPSNLPIDFYDPTWYQSLTPAQQQKIPDTQSIAFLPDAGQSLMPKNQRHPDEKLSDLSFTRKYWDILVEPYGLLEEESSDDSESEEETEGRGKSRLANESEEEGHDLNNPSPDVSEDEFYDEGDAGDLYDDFVDDADEEDNGEEDYNGDNASGDETDEDDEYENGDDYRDTEDVPMHDQRYGVDERTLAVMEEEEEGW</sequence>
<accession>A0A2N5S4K3</accession>
<evidence type="ECO:0000256" key="1">
    <source>
        <dbReference type="SAM" id="MobiDB-lite"/>
    </source>
</evidence>
<reference evidence="2 3" key="1">
    <citation type="submission" date="2017-11" db="EMBL/GenBank/DDBJ databases">
        <title>De novo assembly and phasing of dikaryotic genomes from two isolates of Puccinia coronata f. sp. avenae, the causal agent of oat crown rust.</title>
        <authorList>
            <person name="Miller M.E."/>
            <person name="Zhang Y."/>
            <person name="Omidvar V."/>
            <person name="Sperschneider J."/>
            <person name="Schwessinger B."/>
            <person name="Raley C."/>
            <person name="Palmer J.M."/>
            <person name="Garnica D."/>
            <person name="Upadhyaya N."/>
            <person name="Rathjen J."/>
            <person name="Taylor J.M."/>
            <person name="Park R.F."/>
            <person name="Dodds P.N."/>
            <person name="Hirsch C.D."/>
            <person name="Kianian S.F."/>
            <person name="Figueroa M."/>
        </authorList>
    </citation>
    <scope>NUCLEOTIDE SEQUENCE [LARGE SCALE GENOMIC DNA]</scope>
    <source>
        <strain evidence="2">12SD80</strain>
    </source>
</reference>
<feature type="compositionally biased region" description="Low complexity" evidence="1">
    <location>
        <begin position="19"/>
        <end position="30"/>
    </location>
</feature>
<feature type="compositionally biased region" description="Polar residues" evidence="1">
    <location>
        <begin position="1"/>
        <end position="18"/>
    </location>
</feature>
<comment type="caution">
    <text evidence="2">The sequence shown here is derived from an EMBL/GenBank/DDBJ whole genome shotgun (WGS) entry which is preliminary data.</text>
</comment>
<feature type="compositionally biased region" description="Polar residues" evidence="1">
    <location>
        <begin position="31"/>
        <end position="60"/>
    </location>
</feature>
<dbReference type="Proteomes" id="UP000235392">
    <property type="component" value="Unassembled WGS sequence"/>
</dbReference>
<feature type="region of interest" description="Disordered" evidence="1">
    <location>
        <begin position="1"/>
        <end position="124"/>
    </location>
</feature>
<feature type="compositionally biased region" description="Acidic residues" evidence="1">
    <location>
        <begin position="503"/>
        <end position="554"/>
    </location>
</feature>
<feature type="compositionally biased region" description="Basic and acidic residues" evidence="1">
    <location>
        <begin position="555"/>
        <end position="573"/>
    </location>
</feature>
<proteinExistence type="predicted"/>
<feature type="compositionally biased region" description="Basic and acidic residues" evidence="1">
    <location>
        <begin position="478"/>
        <end position="487"/>
    </location>
</feature>
<gene>
    <name evidence="2" type="ORF">PCASD_25622</name>
</gene>
<feature type="region of interest" description="Disordered" evidence="1">
    <location>
        <begin position="463"/>
        <end position="573"/>
    </location>
</feature>
<dbReference type="EMBL" id="PGCI01001083">
    <property type="protein sequence ID" value="PLW08139.1"/>
    <property type="molecule type" value="Genomic_DNA"/>
</dbReference>